<comment type="caution">
    <text evidence="1">The sequence shown here is derived from an EMBL/GenBank/DDBJ whole genome shotgun (WGS) entry which is preliminary data.</text>
</comment>
<name>A0A562IJH2_MICOL</name>
<reference evidence="1 2" key="1">
    <citation type="submission" date="2019-07" db="EMBL/GenBank/DDBJ databases">
        <title>R&amp;d 2014.</title>
        <authorList>
            <person name="Klenk H.-P."/>
        </authorList>
    </citation>
    <scope>NUCLEOTIDE SEQUENCE [LARGE SCALE GENOMIC DNA]</scope>
    <source>
        <strain evidence="1 2">DSM 43868</strain>
    </source>
</reference>
<dbReference type="AlphaFoldDB" id="A0A562IJH2"/>
<evidence type="ECO:0000313" key="2">
    <source>
        <dbReference type="Proteomes" id="UP000319825"/>
    </source>
</evidence>
<proteinExistence type="predicted"/>
<sequence length="39" mass="4549">MPRGKTFDPDRKIDEAVDLFSRRGCDAVSIRDRARKRVD</sequence>
<organism evidence="1 2">
    <name type="scientific">Micromonospora olivasterospora</name>
    <dbReference type="NCBI Taxonomy" id="1880"/>
    <lineage>
        <taxon>Bacteria</taxon>
        <taxon>Bacillati</taxon>
        <taxon>Actinomycetota</taxon>
        <taxon>Actinomycetes</taxon>
        <taxon>Micromonosporales</taxon>
        <taxon>Micromonosporaceae</taxon>
        <taxon>Micromonospora</taxon>
    </lineage>
</organism>
<protein>
    <submittedName>
        <fullName evidence="1">Uncharacterized protein</fullName>
    </submittedName>
</protein>
<accession>A0A562IJH2</accession>
<dbReference type="Proteomes" id="UP000319825">
    <property type="component" value="Unassembled WGS sequence"/>
</dbReference>
<dbReference type="EMBL" id="VLKE01000001">
    <property type="protein sequence ID" value="TWH70885.1"/>
    <property type="molecule type" value="Genomic_DNA"/>
</dbReference>
<keyword evidence="2" id="KW-1185">Reference proteome</keyword>
<gene>
    <name evidence="1" type="ORF">JD77_05910</name>
</gene>
<dbReference type="Gene3D" id="1.10.10.60">
    <property type="entry name" value="Homeodomain-like"/>
    <property type="match status" value="1"/>
</dbReference>
<evidence type="ECO:0000313" key="1">
    <source>
        <dbReference type="EMBL" id="TWH70885.1"/>
    </source>
</evidence>